<feature type="binding site" evidence="13">
    <location>
        <position position="400"/>
    </location>
    <ligand>
        <name>Mg(2+)</name>
        <dbReference type="ChEBI" id="CHEBI:18420"/>
    </ligand>
</feature>
<sequence>MRAYFEEQKQSAQGLISLRKKQVYSLNLIDRSLQQQLTNQRSQSIEQLKPLEQGSQRDEQDKSLNKDYSQMSISILQPSSSKRFSLIETRKKKEEKMIHDENKKMMVRIINQSPSISLRKQAHDFKKHLAAKKVLSQFHDDYIPVEQLYQKRKQSLARLPPLQSESKRSIYIEEKEVNRTIDQSTMAQQSVPLIIISEAKSTKYQSRVYSRQKTPEDRELNNYSNLINFEDTQSQKEEDNPYMQNKAVIDPKPKILENEMFYSRNPKIEHSVTYDYQADSNPYNLIQPQQQTKSLQNISLEHQKQIITARDIIIDETHVINKEILSPSRQDILEESQIEEEINLYSRKQTLNDRIQEDIVIEGKEQQNNEEYADDFYEDDAFEWLGFFQKSATIVFLGLDNAGKTTLLYMLQSDRFTQTDSTMHPHQAEVTIGNIRFNSYDLGGHLQARKTWKDYCGQLDGIIFMVDAADRDRISESKKELDSLLEMKELENVPFVVFGNKIDKRDSLKEEELREYLGLHFHQTHGKDPKQKNPGARPIEVFMCSVMKRVGYSDGFQWLSNFLK</sequence>
<dbReference type="InterPro" id="IPR006687">
    <property type="entry name" value="Small_GTPase_SAR1"/>
</dbReference>
<feature type="binding site" evidence="14">
    <location>
        <position position="546"/>
    </location>
    <ligand>
        <name>GTP</name>
        <dbReference type="ChEBI" id="CHEBI:37565"/>
    </ligand>
</feature>
<dbReference type="GO" id="GO:0000139">
    <property type="term" value="C:Golgi membrane"/>
    <property type="evidence" value="ECO:0007669"/>
    <property type="project" value="UniProtKB-SubCell"/>
</dbReference>
<dbReference type="OrthoDB" id="2011769at2759"/>
<evidence type="ECO:0000256" key="2">
    <source>
        <dbReference type="ARBA" id="ARBA00004406"/>
    </source>
</evidence>
<feature type="binding site" evidence="14">
    <location>
        <position position="404"/>
    </location>
    <ligand>
        <name>GTP</name>
        <dbReference type="ChEBI" id="CHEBI:37565"/>
    </ligand>
</feature>
<dbReference type="Pfam" id="PF00025">
    <property type="entry name" value="Arf"/>
    <property type="match status" value="1"/>
</dbReference>
<feature type="binding site" evidence="14">
    <location>
        <position position="500"/>
    </location>
    <ligand>
        <name>GTP</name>
        <dbReference type="ChEBI" id="CHEBI:37565"/>
    </ligand>
</feature>
<dbReference type="SUPFAM" id="SSF52540">
    <property type="entry name" value="P-loop containing nucleoside triphosphate hydrolases"/>
    <property type="match status" value="1"/>
</dbReference>
<evidence type="ECO:0000256" key="17">
    <source>
        <dbReference type="RuleBase" id="RU003926"/>
    </source>
</evidence>
<evidence type="ECO:0000256" key="5">
    <source>
        <dbReference type="ARBA" id="ARBA00022741"/>
    </source>
</evidence>
<dbReference type="AlphaFoldDB" id="A0A078AP87"/>
<feature type="binding site" evidence="14">
    <location>
        <position position="406"/>
    </location>
    <ligand>
        <name>GTP</name>
        <dbReference type="ChEBI" id="CHEBI:37565"/>
    </ligand>
</feature>
<evidence type="ECO:0000256" key="13">
    <source>
        <dbReference type="PIRSR" id="PIRSR606687-1"/>
    </source>
</evidence>
<evidence type="ECO:0000313" key="20">
    <source>
        <dbReference type="Proteomes" id="UP000039865"/>
    </source>
</evidence>
<feature type="binding site" evidence="14">
    <location>
        <position position="403"/>
    </location>
    <ligand>
        <name>GTP</name>
        <dbReference type="ChEBI" id="CHEBI:37565"/>
    </ligand>
</feature>
<keyword evidence="4 17" id="KW-0813">Transport</keyword>
<feature type="binding site" evidence="16">
    <location>
        <position position="422"/>
    </location>
    <ligand>
        <name>Mg(2+)</name>
        <dbReference type="ChEBI" id="CHEBI:18420"/>
    </ligand>
</feature>
<keyword evidence="13" id="KW-0479">Metal-binding</keyword>
<dbReference type="SMART" id="SM00177">
    <property type="entry name" value="ARF"/>
    <property type="match status" value="1"/>
</dbReference>
<keyword evidence="10 17" id="KW-0333">Golgi apparatus</keyword>
<reference evidence="19 20" key="1">
    <citation type="submission" date="2014-06" db="EMBL/GenBank/DDBJ databases">
        <authorList>
            <person name="Swart Estienne"/>
        </authorList>
    </citation>
    <scope>NUCLEOTIDE SEQUENCE [LARGE SCALE GENOMIC DNA]</scope>
    <source>
        <strain evidence="19 20">130c</strain>
    </source>
</reference>
<feature type="binding site" evidence="15">
    <location>
        <position position="444"/>
    </location>
    <ligand>
        <name>GTP</name>
        <dbReference type="ChEBI" id="CHEBI:37565"/>
    </ligand>
</feature>
<evidence type="ECO:0000256" key="16">
    <source>
        <dbReference type="PIRSR" id="PIRSR606689-2"/>
    </source>
</evidence>
<keyword evidence="7 17" id="KW-0256">Endoplasmic reticulum</keyword>
<dbReference type="PRINTS" id="PR00328">
    <property type="entry name" value="SAR1GTPBP"/>
</dbReference>
<feature type="binding site" evidence="14">
    <location>
        <position position="401"/>
    </location>
    <ligand>
        <name>GTP</name>
        <dbReference type="ChEBI" id="CHEBI:37565"/>
    </ligand>
</feature>
<name>A0A078AP87_STYLE</name>
<keyword evidence="5 14" id="KW-0547">Nucleotide-binding</keyword>
<dbReference type="EMBL" id="CCKQ01012140">
    <property type="protein sequence ID" value="CDW83751.1"/>
    <property type="molecule type" value="Genomic_DNA"/>
</dbReference>
<keyword evidence="6" id="KW-0378">Hydrolase</keyword>
<keyword evidence="12" id="KW-0472">Membrane</keyword>
<dbReference type="InterPro" id="IPR027417">
    <property type="entry name" value="P-loop_NTPase"/>
</dbReference>
<evidence type="ECO:0000256" key="14">
    <source>
        <dbReference type="PIRSR" id="PIRSR606687-2"/>
    </source>
</evidence>
<feature type="binding site" evidence="14">
    <location>
        <position position="501"/>
    </location>
    <ligand>
        <name>GTP</name>
        <dbReference type="ChEBI" id="CHEBI:37565"/>
    </ligand>
</feature>
<dbReference type="CDD" id="cd00879">
    <property type="entry name" value="Sar1"/>
    <property type="match status" value="1"/>
</dbReference>
<evidence type="ECO:0000256" key="1">
    <source>
        <dbReference type="ARBA" id="ARBA00004395"/>
    </source>
</evidence>
<evidence type="ECO:0000256" key="10">
    <source>
        <dbReference type="ARBA" id="ARBA00023034"/>
    </source>
</evidence>
<accession>A0A078AP87</accession>
<feature type="compositionally biased region" description="Basic and acidic residues" evidence="18">
    <location>
        <begin position="55"/>
        <end position="65"/>
    </location>
</feature>
<feature type="binding site" evidence="15">
    <location>
        <begin position="500"/>
        <end position="503"/>
    </location>
    <ligand>
        <name>GTP</name>
        <dbReference type="ChEBI" id="CHEBI:37565"/>
    </ligand>
</feature>
<dbReference type="GO" id="GO:0003924">
    <property type="term" value="F:GTPase activity"/>
    <property type="evidence" value="ECO:0007669"/>
    <property type="project" value="InterPro"/>
</dbReference>
<feature type="binding site" evidence="16">
    <location>
        <position position="405"/>
    </location>
    <ligand>
        <name>Mg(2+)</name>
        <dbReference type="ChEBI" id="CHEBI:18420"/>
    </ligand>
</feature>
<dbReference type="PANTHER" id="PTHR45684">
    <property type="entry name" value="RE74312P"/>
    <property type="match status" value="1"/>
</dbReference>
<evidence type="ECO:0000256" key="8">
    <source>
        <dbReference type="ARBA" id="ARBA00022892"/>
    </source>
</evidence>
<evidence type="ECO:0000256" key="7">
    <source>
        <dbReference type="ARBA" id="ARBA00022824"/>
    </source>
</evidence>
<evidence type="ECO:0000256" key="15">
    <source>
        <dbReference type="PIRSR" id="PIRSR606689-1"/>
    </source>
</evidence>
<feature type="region of interest" description="Disordered" evidence="18">
    <location>
        <begin position="40"/>
        <end position="65"/>
    </location>
</feature>
<dbReference type="FunFam" id="3.40.50.300:FF:000161">
    <property type="entry name" value="Small COPII coat GTPase"/>
    <property type="match status" value="1"/>
</dbReference>
<comment type="subcellular location">
    <subcellularLocation>
        <location evidence="2">Endoplasmic reticulum membrane</location>
        <topology evidence="2">Peripheral membrane protein</topology>
    </subcellularLocation>
    <subcellularLocation>
        <location evidence="1">Golgi apparatus membrane</location>
        <topology evidence="1">Peripheral membrane protein</topology>
    </subcellularLocation>
</comment>
<evidence type="ECO:0000256" key="12">
    <source>
        <dbReference type="ARBA" id="ARBA00023136"/>
    </source>
</evidence>
<dbReference type="PROSITE" id="PS51417">
    <property type="entry name" value="ARF"/>
    <property type="match status" value="1"/>
</dbReference>
<dbReference type="Proteomes" id="UP000039865">
    <property type="component" value="Unassembled WGS sequence"/>
</dbReference>
<gene>
    <name evidence="19" type="primary">Contig8599.g9178</name>
    <name evidence="19" type="ORF">STYLEM_12800</name>
</gene>
<proteinExistence type="inferred from homology"/>
<dbReference type="InterPro" id="IPR005225">
    <property type="entry name" value="Small_GTP-bd"/>
</dbReference>
<keyword evidence="8 17" id="KW-0931">ER-Golgi transport</keyword>
<protein>
    <submittedName>
        <fullName evidence="19">Small gtp-binding protein</fullName>
    </submittedName>
</protein>
<evidence type="ECO:0000256" key="4">
    <source>
        <dbReference type="ARBA" id="ARBA00022448"/>
    </source>
</evidence>
<evidence type="ECO:0000256" key="3">
    <source>
        <dbReference type="ARBA" id="ARBA00007507"/>
    </source>
</evidence>
<evidence type="ECO:0000256" key="11">
    <source>
        <dbReference type="ARBA" id="ARBA00023134"/>
    </source>
</evidence>
<feature type="binding site" evidence="14">
    <location>
        <position position="503"/>
    </location>
    <ligand>
        <name>GTP</name>
        <dbReference type="ChEBI" id="CHEBI:37565"/>
    </ligand>
</feature>
<evidence type="ECO:0000256" key="9">
    <source>
        <dbReference type="ARBA" id="ARBA00022927"/>
    </source>
</evidence>
<keyword evidence="13" id="KW-0460">Magnesium</keyword>
<evidence type="ECO:0000313" key="19">
    <source>
        <dbReference type="EMBL" id="CDW83751.1"/>
    </source>
</evidence>
<dbReference type="InParanoid" id="A0A078AP87"/>
<organism evidence="19 20">
    <name type="scientific">Stylonychia lemnae</name>
    <name type="common">Ciliate</name>
    <dbReference type="NCBI Taxonomy" id="5949"/>
    <lineage>
        <taxon>Eukaryota</taxon>
        <taxon>Sar</taxon>
        <taxon>Alveolata</taxon>
        <taxon>Ciliophora</taxon>
        <taxon>Intramacronucleata</taxon>
        <taxon>Spirotrichea</taxon>
        <taxon>Stichotrichia</taxon>
        <taxon>Sporadotrichida</taxon>
        <taxon>Oxytrichidae</taxon>
        <taxon>Stylonychinae</taxon>
        <taxon>Stylonychia</taxon>
    </lineage>
</organism>
<dbReference type="GO" id="GO:0046872">
    <property type="term" value="F:metal ion binding"/>
    <property type="evidence" value="ECO:0007669"/>
    <property type="project" value="UniProtKB-KW"/>
</dbReference>
<dbReference type="PROSITE" id="PS51422">
    <property type="entry name" value="SAR1"/>
    <property type="match status" value="1"/>
</dbReference>
<dbReference type="SMART" id="SM00178">
    <property type="entry name" value="SAR"/>
    <property type="match status" value="1"/>
</dbReference>
<keyword evidence="20" id="KW-1185">Reference proteome</keyword>
<dbReference type="GO" id="GO:0005525">
    <property type="term" value="F:GTP binding"/>
    <property type="evidence" value="ECO:0007669"/>
    <property type="project" value="UniProtKB-KW"/>
</dbReference>
<keyword evidence="9 17" id="KW-0653">Protein transport</keyword>
<dbReference type="Gene3D" id="3.40.50.300">
    <property type="entry name" value="P-loop containing nucleotide triphosphate hydrolases"/>
    <property type="match status" value="1"/>
</dbReference>
<comment type="similarity">
    <text evidence="3 17">Belongs to the small GTPase superfamily. SAR1 family.</text>
</comment>
<dbReference type="GO" id="GO:0005789">
    <property type="term" value="C:endoplasmic reticulum membrane"/>
    <property type="evidence" value="ECO:0007669"/>
    <property type="project" value="UniProtKB-SubCell"/>
</dbReference>
<evidence type="ECO:0000256" key="18">
    <source>
        <dbReference type="SAM" id="MobiDB-lite"/>
    </source>
</evidence>
<feature type="binding site" evidence="15">
    <location>
        <begin position="398"/>
        <end position="405"/>
    </location>
    <ligand>
        <name>GTP</name>
        <dbReference type="ChEBI" id="CHEBI:37565"/>
    </ligand>
</feature>
<dbReference type="GO" id="GO:0006886">
    <property type="term" value="P:intracellular protein transport"/>
    <property type="evidence" value="ECO:0007669"/>
    <property type="project" value="InterPro"/>
</dbReference>
<feature type="binding site" evidence="14">
    <location>
        <position position="405"/>
    </location>
    <ligand>
        <name>GTP</name>
        <dbReference type="ChEBI" id="CHEBI:37565"/>
    </ligand>
</feature>
<keyword evidence="11 15" id="KW-0342">GTP-binding</keyword>
<evidence type="ECO:0000256" key="6">
    <source>
        <dbReference type="ARBA" id="ARBA00022801"/>
    </source>
</evidence>
<dbReference type="NCBIfam" id="TIGR00231">
    <property type="entry name" value="small_GTP"/>
    <property type="match status" value="1"/>
</dbReference>
<dbReference type="InterPro" id="IPR006689">
    <property type="entry name" value="Small_GTPase_ARF/SAR"/>
</dbReference>
<dbReference type="GO" id="GO:0016192">
    <property type="term" value="P:vesicle-mediated transport"/>
    <property type="evidence" value="ECO:0007669"/>
    <property type="project" value="UniProtKB-KW"/>
</dbReference>